<keyword evidence="7" id="KW-0067">ATP-binding</keyword>
<gene>
    <name evidence="11" type="ORF">ACFO3A_09010</name>
</gene>
<proteinExistence type="predicted"/>
<sequence length="636" mass="68560">MKLSPHSSLWLQWLLLAALLSALVVSQSQPGQLGSANAWLQDRITRLHAQAPAPEVVLVLADDRSIAAIGRWPWRRALHAQVLRHIGQGQPQSIGLDFLLTEEDLDYPEDDWLLAQAIAASGRVVLPVVPAGDETFQPLPALAEAAAALGHTQVLPDADGSVRRFHPWQGALAAPWPHFTTAMLCVEHPDRSACRRPASAQALQAAPLIGFARSQPTFIRYAYLDVLQGKIPASAFRNKHVLIGSNATGVATTAATPGAPGQARMSNVELLAHTLHSSLTQSHLRSAATGTNALVNLAWVGAGLLAVLLLSPSSALAACCILAVLALALAWSVAVVTGVVLQPAAALLGLATAYPLWSWRRQTAALHFLEAELRTLEQQGMRLPAAPRGRGDFMQQHIVLVDQALQQMQHLQTQREQAMRFISHDVRAPVSALLTEIELERHGMLPADGPPLLERIERNAQSALRLADDFVHLARTLEQPSIRREAVELGLLVDQALDDTWAKATAAQIRLNWLPQEQEALVAGDPSQLRRVLVNLLTNAIKYSPAGSEIDIHLQWVPTGWTITIADQGPGIDAEALPRLFTPFARQKRHEDNAIAGIGLGLAYVHTVVQQHGGSITAGNRPEGGAVFTLTLPAQA</sequence>
<evidence type="ECO:0000313" key="12">
    <source>
        <dbReference type="Proteomes" id="UP001595967"/>
    </source>
</evidence>
<keyword evidence="9" id="KW-0472">Membrane</keyword>
<feature type="transmembrane region" description="Helical" evidence="9">
    <location>
        <begin position="315"/>
        <end position="334"/>
    </location>
</feature>
<dbReference type="Pfam" id="PF02518">
    <property type="entry name" value="HATPase_c"/>
    <property type="match status" value="1"/>
</dbReference>
<dbReference type="PANTHER" id="PTHR42878:SF7">
    <property type="entry name" value="SENSOR HISTIDINE KINASE GLRK"/>
    <property type="match status" value="1"/>
</dbReference>
<name>A0ABV9GZ53_9BURK</name>
<dbReference type="SMART" id="SM00388">
    <property type="entry name" value="HisKA"/>
    <property type="match status" value="1"/>
</dbReference>
<dbReference type="InterPro" id="IPR003661">
    <property type="entry name" value="HisK_dim/P_dom"/>
</dbReference>
<comment type="catalytic activity">
    <reaction evidence="1">
        <text>ATP + protein L-histidine = ADP + protein N-phospho-L-histidine.</text>
        <dbReference type="EC" id="2.7.13.3"/>
    </reaction>
</comment>
<keyword evidence="12" id="KW-1185">Reference proteome</keyword>
<evidence type="ECO:0000256" key="3">
    <source>
        <dbReference type="ARBA" id="ARBA00022553"/>
    </source>
</evidence>
<evidence type="ECO:0000256" key="5">
    <source>
        <dbReference type="ARBA" id="ARBA00022741"/>
    </source>
</evidence>
<dbReference type="RefSeq" id="WP_377725800.1">
    <property type="nucleotide sequence ID" value="NZ_JBHSEW010000007.1"/>
</dbReference>
<evidence type="ECO:0000256" key="2">
    <source>
        <dbReference type="ARBA" id="ARBA00012438"/>
    </source>
</evidence>
<dbReference type="EC" id="2.7.13.3" evidence="2"/>
<dbReference type="Gene3D" id="3.30.565.10">
    <property type="entry name" value="Histidine kinase-like ATPase, C-terminal domain"/>
    <property type="match status" value="1"/>
</dbReference>
<organism evidence="11 12">
    <name type="scientific">Comamonas nitrativorans</name>
    <dbReference type="NCBI Taxonomy" id="108437"/>
    <lineage>
        <taxon>Bacteria</taxon>
        <taxon>Pseudomonadati</taxon>
        <taxon>Pseudomonadota</taxon>
        <taxon>Betaproteobacteria</taxon>
        <taxon>Burkholderiales</taxon>
        <taxon>Comamonadaceae</taxon>
        <taxon>Comamonas</taxon>
    </lineage>
</organism>
<keyword evidence="9" id="KW-0812">Transmembrane</keyword>
<evidence type="ECO:0000256" key="9">
    <source>
        <dbReference type="SAM" id="Phobius"/>
    </source>
</evidence>
<keyword evidence="5" id="KW-0547">Nucleotide-binding</keyword>
<evidence type="ECO:0000256" key="4">
    <source>
        <dbReference type="ARBA" id="ARBA00022679"/>
    </source>
</evidence>
<accession>A0ABV9GZ53</accession>
<dbReference type="SMART" id="SM01080">
    <property type="entry name" value="CHASE2"/>
    <property type="match status" value="1"/>
</dbReference>
<dbReference type="InterPro" id="IPR004358">
    <property type="entry name" value="Sig_transdc_His_kin-like_C"/>
</dbReference>
<keyword evidence="6" id="KW-0418">Kinase</keyword>
<evidence type="ECO:0000259" key="10">
    <source>
        <dbReference type="PROSITE" id="PS50109"/>
    </source>
</evidence>
<dbReference type="SUPFAM" id="SSF55874">
    <property type="entry name" value="ATPase domain of HSP90 chaperone/DNA topoisomerase II/histidine kinase"/>
    <property type="match status" value="1"/>
</dbReference>
<dbReference type="InterPro" id="IPR036097">
    <property type="entry name" value="HisK_dim/P_sf"/>
</dbReference>
<dbReference type="PROSITE" id="PS50109">
    <property type="entry name" value="HIS_KIN"/>
    <property type="match status" value="1"/>
</dbReference>
<keyword evidence="8" id="KW-0902">Two-component regulatory system</keyword>
<comment type="caution">
    <text evidence="11">The sequence shown here is derived from an EMBL/GenBank/DDBJ whole genome shotgun (WGS) entry which is preliminary data.</text>
</comment>
<evidence type="ECO:0000313" key="11">
    <source>
        <dbReference type="EMBL" id="MFC4622353.1"/>
    </source>
</evidence>
<keyword evidence="3" id="KW-0597">Phosphoprotein</keyword>
<dbReference type="Gene3D" id="1.10.287.130">
    <property type="match status" value="1"/>
</dbReference>
<keyword evidence="9" id="KW-1133">Transmembrane helix</keyword>
<dbReference type="InterPro" id="IPR003594">
    <property type="entry name" value="HATPase_dom"/>
</dbReference>
<keyword evidence="4" id="KW-0808">Transferase</keyword>
<feature type="domain" description="Histidine kinase" evidence="10">
    <location>
        <begin position="421"/>
        <end position="636"/>
    </location>
</feature>
<dbReference type="SMART" id="SM00387">
    <property type="entry name" value="HATPase_c"/>
    <property type="match status" value="1"/>
</dbReference>
<dbReference type="InterPro" id="IPR036890">
    <property type="entry name" value="HATPase_C_sf"/>
</dbReference>
<dbReference type="PRINTS" id="PR00344">
    <property type="entry name" value="BCTRLSENSOR"/>
</dbReference>
<dbReference type="CDD" id="cd00075">
    <property type="entry name" value="HATPase"/>
    <property type="match status" value="1"/>
</dbReference>
<evidence type="ECO:0000256" key="7">
    <source>
        <dbReference type="ARBA" id="ARBA00022840"/>
    </source>
</evidence>
<dbReference type="Proteomes" id="UP001595967">
    <property type="component" value="Unassembled WGS sequence"/>
</dbReference>
<dbReference type="Pfam" id="PF05226">
    <property type="entry name" value="CHASE2"/>
    <property type="match status" value="1"/>
</dbReference>
<dbReference type="InterPro" id="IPR007890">
    <property type="entry name" value="CHASE2"/>
</dbReference>
<feature type="transmembrane region" description="Helical" evidence="9">
    <location>
        <begin position="293"/>
        <end position="310"/>
    </location>
</feature>
<evidence type="ECO:0000256" key="8">
    <source>
        <dbReference type="ARBA" id="ARBA00023012"/>
    </source>
</evidence>
<evidence type="ECO:0000256" key="1">
    <source>
        <dbReference type="ARBA" id="ARBA00000085"/>
    </source>
</evidence>
<evidence type="ECO:0000256" key="6">
    <source>
        <dbReference type="ARBA" id="ARBA00022777"/>
    </source>
</evidence>
<dbReference type="PANTHER" id="PTHR42878">
    <property type="entry name" value="TWO-COMPONENT HISTIDINE KINASE"/>
    <property type="match status" value="1"/>
</dbReference>
<dbReference type="EMBL" id="JBHSEW010000007">
    <property type="protein sequence ID" value="MFC4622353.1"/>
    <property type="molecule type" value="Genomic_DNA"/>
</dbReference>
<dbReference type="SUPFAM" id="SSF47384">
    <property type="entry name" value="Homodimeric domain of signal transducing histidine kinase"/>
    <property type="match status" value="1"/>
</dbReference>
<protein>
    <recommendedName>
        <fullName evidence="2">histidine kinase</fullName>
        <ecNumber evidence="2">2.7.13.3</ecNumber>
    </recommendedName>
</protein>
<reference evidence="12" key="1">
    <citation type="journal article" date="2019" name="Int. J. Syst. Evol. Microbiol.">
        <title>The Global Catalogue of Microorganisms (GCM) 10K type strain sequencing project: providing services to taxonomists for standard genome sequencing and annotation.</title>
        <authorList>
            <consortium name="The Broad Institute Genomics Platform"/>
            <consortium name="The Broad Institute Genome Sequencing Center for Infectious Disease"/>
            <person name="Wu L."/>
            <person name="Ma J."/>
        </authorList>
    </citation>
    <scope>NUCLEOTIDE SEQUENCE [LARGE SCALE GENOMIC DNA]</scope>
    <source>
        <strain evidence="12">JCM 11650</strain>
    </source>
</reference>
<dbReference type="InterPro" id="IPR005467">
    <property type="entry name" value="His_kinase_dom"/>
</dbReference>
<dbReference type="InterPro" id="IPR050351">
    <property type="entry name" value="BphY/WalK/GraS-like"/>
</dbReference>